<evidence type="ECO:0000256" key="6">
    <source>
        <dbReference type="ARBA" id="ARBA00022683"/>
    </source>
</evidence>
<feature type="transmembrane region" description="Helical" evidence="12">
    <location>
        <begin position="274"/>
        <end position="291"/>
    </location>
</feature>
<dbReference type="Proteomes" id="UP000199263">
    <property type="component" value="Unassembled WGS sequence"/>
</dbReference>
<dbReference type="OrthoDB" id="92465at2"/>
<dbReference type="InterPro" id="IPR001127">
    <property type="entry name" value="PTS_EIIA_1_perm"/>
</dbReference>
<dbReference type="InterPro" id="IPR011055">
    <property type="entry name" value="Dup_hybrid_motif"/>
</dbReference>
<evidence type="ECO:0000259" key="14">
    <source>
        <dbReference type="PROSITE" id="PS51098"/>
    </source>
</evidence>
<dbReference type="FunFam" id="2.70.70.10:FF:000001">
    <property type="entry name" value="PTS system glucose-specific IIA component"/>
    <property type="match status" value="1"/>
</dbReference>
<evidence type="ECO:0000256" key="12">
    <source>
        <dbReference type="SAM" id="Phobius"/>
    </source>
</evidence>
<keyword evidence="17" id="KW-1185">Reference proteome</keyword>
<dbReference type="Gene3D" id="2.70.70.10">
    <property type="entry name" value="Glucose Permease (Domain IIA)"/>
    <property type="match status" value="1"/>
</dbReference>
<dbReference type="InterPro" id="IPR050558">
    <property type="entry name" value="PTS_Sugar-Specific_Components"/>
</dbReference>
<evidence type="ECO:0000256" key="8">
    <source>
        <dbReference type="ARBA" id="ARBA00022777"/>
    </source>
</evidence>
<dbReference type="RefSeq" id="WP_090094245.1">
    <property type="nucleotide sequence ID" value="NZ_FOMG01000037.1"/>
</dbReference>
<dbReference type="GO" id="GO:0090589">
    <property type="term" value="F:protein-phosphocysteine-trehalose phosphotransferase system transporter activity"/>
    <property type="evidence" value="ECO:0007669"/>
    <property type="project" value="TreeGrafter"/>
</dbReference>
<evidence type="ECO:0000256" key="9">
    <source>
        <dbReference type="ARBA" id="ARBA00022989"/>
    </source>
</evidence>
<dbReference type="SUPFAM" id="SSF55604">
    <property type="entry name" value="Glucose permease domain IIB"/>
    <property type="match status" value="1"/>
</dbReference>
<dbReference type="NCBIfam" id="TIGR01995">
    <property type="entry name" value="PTS-II-ABC-beta"/>
    <property type="match status" value="1"/>
</dbReference>
<accession>A0A1I1RWR2</accession>
<evidence type="ECO:0000313" key="17">
    <source>
        <dbReference type="Proteomes" id="UP000199263"/>
    </source>
</evidence>
<dbReference type="GO" id="GO:0015771">
    <property type="term" value="P:trehalose transport"/>
    <property type="evidence" value="ECO:0007669"/>
    <property type="project" value="TreeGrafter"/>
</dbReference>
<dbReference type="SUPFAM" id="SSF51261">
    <property type="entry name" value="Duplicated hybrid motif"/>
    <property type="match status" value="1"/>
</dbReference>
<dbReference type="EMBL" id="FOMG01000037">
    <property type="protein sequence ID" value="SFD36718.1"/>
    <property type="molecule type" value="Genomic_DNA"/>
</dbReference>
<keyword evidence="8" id="KW-0418">Kinase</keyword>
<dbReference type="Pfam" id="PF00367">
    <property type="entry name" value="PTS_EIIB"/>
    <property type="match status" value="1"/>
</dbReference>
<dbReference type="PROSITE" id="PS51103">
    <property type="entry name" value="PTS_EIIC_TYPE_1"/>
    <property type="match status" value="1"/>
</dbReference>
<dbReference type="InterPro" id="IPR036878">
    <property type="entry name" value="Glu_permease_IIB"/>
</dbReference>
<keyword evidence="5" id="KW-0808">Transferase</keyword>
<evidence type="ECO:0000256" key="3">
    <source>
        <dbReference type="ARBA" id="ARBA00022475"/>
    </source>
</evidence>
<dbReference type="CDD" id="cd00212">
    <property type="entry name" value="PTS_IIB_glc"/>
    <property type="match status" value="1"/>
</dbReference>
<dbReference type="Pfam" id="PF02378">
    <property type="entry name" value="PTS_EIIC"/>
    <property type="match status" value="1"/>
</dbReference>
<dbReference type="GO" id="GO:0009401">
    <property type="term" value="P:phosphoenolpyruvate-dependent sugar phosphotransferase system"/>
    <property type="evidence" value="ECO:0007669"/>
    <property type="project" value="UniProtKB-KW"/>
</dbReference>
<keyword evidence="10 12" id="KW-0472">Membrane</keyword>
<dbReference type="Gene3D" id="3.30.1360.60">
    <property type="entry name" value="Glucose permease domain IIB"/>
    <property type="match status" value="1"/>
</dbReference>
<dbReference type="Pfam" id="PF00358">
    <property type="entry name" value="PTS_EIIA_1"/>
    <property type="match status" value="1"/>
</dbReference>
<evidence type="ECO:0000259" key="13">
    <source>
        <dbReference type="PROSITE" id="PS51093"/>
    </source>
</evidence>
<keyword evidence="6" id="KW-0598">Phosphotransferase system</keyword>
<name>A0A1I1RWR2_9CLOT</name>
<dbReference type="InterPro" id="IPR011297">
    <property type="entry name" value="PTS_IIABC_b_glu"/>
</dbReference>
<dbReference type="PROSITE" id="PS01035">
    <property type="entry name" value="PTS_EIIB_TYPE_1_CYS"/>
    <property type="match status" value="1"/>
</dbReference>
<feature type="transmembrane region" description="Helical" evidence="12">
    <location>
        <begin position="381"/>
        <end position="403"/>
    </location>
</feature>
<evidence type="ECO:0000259" key="15">
    <source>
        <dbReference type="PROSITE" id="PS51103"/>
    </source>
</evidence>
<evidence type="ECO:0000256" key="1">
    <source>
        <dbReference type="ARBA" id="ARBA00004651"/>
    </source>
</evidence>
<keyword evidence="2" id="KW-0813">Transport</keyword>
<dbReference type="PROSITE" id="PS00371">
    <property type="entry name" value="PTS_EIIA_TYPE_1_HIS"/>
    <property type="match status" value="1"/>
</dbReference>
<evidence type="ECO:0000256" key="5">
    <source>
        <dbReference type="ARBA" id="ARBA00022679"/>
    </source>
</evidence>
<evidence type="ECO:0000313" key="16">
    <source>
        <dbReference type="EMBL" id="SFD36718.1"/>
    </source>
</evidence>
<feature type="transmembrane region" description="Helical" evidence="12">
    <location>
        <begin position="106"/>
        <end position="134"/>
    </location>
</feature>
<feature type="transmembrane region" description="Helical" evidence="12">
    <location>
        <begin position="174"/>
        <end position="193"/>
    </location>
</feature>
<dbReference type="InterPro" id="IPR001996">
    <property type="entry name" value="PTS_IIB_1"/>
</dbReference>
<dbReference type="STRING" id="119641.SAMN05421842_13722"/>
<gene>
    <name evidence="16" type="ORF">SAMN05421842_13722</name>
</gene>
<evidence type="ECO:0000256" key="11">
    <source>
        <dbReference type="PROSITE-ProRule" id="PRU00421"/>
    </source>
</evidence>
<dbReference type="InterPro" id="IPR003352">
    <property type="entry name" value="PTS_EIIC"/>
</dbReference>
<dbReference type="AlphaFoldDB" id="A0A1I1RWR2"/>
<evidence type="ECO:0000256" key="2">
    <source>
        <dbReference type="ARBA" id="ARBA00022448"/>
    </source>
</evidence>
<dbReference type="PANTHER" id="PTHR30175:SF1">
    <property type="entry name" value="PTS SYSTEM ARBUTIN-, CELLOBIOSE-, AND SALICIN-SPECIFIC EIIBC COMPONENT-RELATED"/>
    <property type="match status" value="1"/>
</dbReference>
<comment type="subcellular location">
    <subcellularLocation>
        <location evidence="1">Cell membrane</location>
        <topology evidence="1">Multi-pass membrane protein</topology>
    </subcellularLocation>
</comment>
<feature type="transmembrane region" description="Helical" evidence="12">
    <location>
        <begin position="244"/>
        <end position="268"/>
    </location>
</feature>
<dbReference type="GO" id="GO:0016301">
    <property type="term" value="F:kinase activity"/>
    <property type="evidence" value="ECO:0007669"/>
    <property type="project" value="UniProtKB-KW"/>
</dbReference>
<organism evidence="16 17">
    <name type="scientific">Clostridium uliginosum</name>
    <dbReference type="NCBI Taxonomy" id="119641"/>
    <lineage>
        <taxon>Bacteria</taxon>
        <taxon>Bacillati</taxon>
        <taxon>Bacillota</taxon>
        <taxon>Clostridia</taxon>
        <taxon>Eubacteriales</taxon>
        <taxon>Clostridiaceae</taxon>
        <taxon>Clostridium</taxon>
    </lineage>
</organism>
<keyword evidence="9 12" id="KW-1133">Transmembrane helix</keyword>
<dbReference type="FunFam" id="3.30.1360.60:FF:000001">
    <property type="entry name" value="PTS system glucose-specific IIBC component PtsG"/>
    <property type="match status" value="1"/>
</dbReference>
<keyword evidence="4" id="KW-0762">Sugar transport</keyword>
<evidence type="ECO:0000256" key="7">
    <source>
        <dbReference type="ARBA" id="ARBA00022692"/>
    </source>
</evidence>
<keyword evidence="7 12" id="KW-0812">Transmembrane</keyword>
<feature type="transmembrane region" description="Helical" evidence="12">
    <location>
        <begin position="323"/>
        <end position="343"/>
    </location>
</feature>
<feature type="transmembrane region" description="Helical" evidence="12">
    <location>
        <begin position="146"/>
        <end position="167"/>
    </location>
</feature>
<dbReference type="InterPro" id="IPR018113">
    <property type="entry name" value="PTrfase_EIIB_Cys"/>
</dbReference>
<sequence>MKSQELAKEILKNVGTESNINSLVHCVTRLRFKLLDNSKANKSSIEDLEGVISVVESGGQFQVVIGNTVGDVYKEIIKLTNLVDKNREINKEVKDKSSIGHKALDLISAIFAPVLGILISVSILKGLLSILVYLNYISTNSGTYQILHAVEDSALYFMPILIALTAAKKFGASEFIALTLGATLVYPGIINFISKSVGSDFLGVPVKGIDYSFTFIPIVIAIFILSKLEKFLNKGMNENLKPFLMPLICLIIMVPLTFTVIGPIATIITKAVGIGYNLVYNLSPILVGAMVGASWQALVIGGIHWGAMPIIINNLSLYGVDTFMALVISASLGQGGAVLGVLLKTKNKNIRKIAISTISTGLLGITEPSIYGVTLKYKTPFICASIGGAVGGAIAGYSGSATMGYVIPGVLTLPVYFGKGFEGLIIAVVTSYMLAAILSFITFKDPVEKDNIIIEENMSIEENSNSEKTSKIETIVSPLNGEIKELSKVSDKVFAEGALGKGIAIVPLEGKLVSPVNGIVSVAFPTGHAVGITSDDGAEILIHIGFDTVSLKGKYFKLNVTQGEFVKKGDLLVEFDINKIENEGFDITTPIVITNTENYCNVIPINQGLVKINDDILILEE</sequence>
<feature type="domain" description="PTS EIIB type-1" evidence="14">
    <location>
        <begin position="4"/>
        <end position="86"/>
    </location>
</feature>
<feature type="active site" description="Phosphocysteine intermediate; for EIIB activity" evidence="11">
    <location>
        <position position="26"/>
    </location>
</feature>
<feature type="domain" description="PTS EIIC type-1" evidence="15">
    <location>
        <begin position="105"/>
        <end position="459"/>
    </location>
</feature>
<dbReference type="PROSITE" id="PS51098">
    <property type="entry name" value="PTS_EIIB_TYPE_1"/>
    <property type="match status" value="1"/>
</dbReference>
<dbReference type="PROSITE" id="PS51093">
    <property type="entry name" value="PTS_EIIA_TYPE_1"/>
    <property type="match status" value="1"/>
</dbReference>
<evidence type="ECO:0000256" key="4">
    <source>
        <dbReference type="ARBA" id="ARBA00022597"/>
    </source>
</evidence>
<feature type="transmembrane region" description="Helical" evidence="12">
    <location>
        <begin position="423"/>
        <end position="443"/>
    </location>
</feature>
<reference evidence="16 17" key="1">
    <citation type="submission" date="2016-10" db="EMBL/GenBank/DDBJ databases">
        <authorList>
            <person name="de Groot N.N."/>
        </authorList>
    </citation>
    <scope>NUCLEOTIDE SEQUENCE [LARGE SCALE GENOMIC DNA]</scope>
    <source>
        <strain evidence="16 17">DSM 12992</strain>
    </source>
</reference>
<dbReference type="InterPro" id="IPR013013">
    <property type="entry name" value="PTS_EIIC_1"/>
</dbReference>
<dbReference type="NCBIfam" id="TIGR00830">
    <property type="entry name" value="PTBA"/>
    <property type="match status" value="1"/>
</dbReference>
<dbReference type="GO" id="GO:0005886">
    <property type="term" value="C:plasma membrane"/>
    <property type="evidence" value="ECO:0007669"/>
    <property type="project" value="UniProtKB-SubCell"/>
</dbReference>
<dbReference type="PANTHER" id="PTHR30175">
    <property type="entry name" value="PHOSPHOTRANSFERASE SYSTEM TRANSPORT PROTEIN"/>
    <property type="match status" value="1"/>
</dbReference>
<protein>
    <submittedName>
        <fullName evidence="16">PTS system, beta-glucosides-specific IIC component</fullName>
    </submittedName>
</protein>
<evidence type="ECO:0000256" key="10">
    <source>
        <dbReference type="ARBA" id="ARBA00023136"/>
    </source>
</evidence>
<feature type="domain" description="PTS EIIA type-1" evidence="13">
    <location>
        <begin position="491"/>
        <end position="595"/>
    </location>
</feature>
<dbReference type="GO" id="GO:0008982">
    <property type="term" value="F:protein-N(PI)-phosphohistidine-sugar phosphotransferase activity"/>
    <property type="evidence" value="ECO:0007669"/>
    <property type="project" value="InterPro"/>
</dbReference>
<proteinExistence type="predicted"/>
<keyword evidence="3" id="KW-1003">Cell membrane</keyword>